<feature type="transmembrane region" description="Helical" evidence="1">
    <location>
        <begin position="7"/>
        <end position="25"/>
    </location>
</feature>
<accession>A0ABS2Z7Q2</accession>
<keyword evidence="3" id="KW-1185">Reference proteome</keyword>
<dbReference type="Proteomes" id="UP001319060">
    <property type="component" value="Unassembled WGS sequence"/>
</dbReference>
<evidence type="ECO:0000256" key="1">
    <source>
        <dbReference type="SAM" id="Phobius"/>
    </source>
</evidence>
<reference evidence="2 3" key="1">
    <citation type="submission" date="2021-01" db="EMBL/GenBank/DDBJ databases">
        <title>Genome Sequencing of Type Strains.</title>
        <authorList>
            <person name="Lemaire J.F."/>
            <person name="Inderbitzin P."/>
            <person name="Collins S.B."/>
            <person name="Wespe N."/>
            <person name="Knight-Connoni V."/>
        </authorList>
    </citation>
    <scope>NUCLEOTIDE SEQUENCE [LARGE SCALE GENOMIC DNA]</scope>
    <source>
        <strain evidence="2 3">DSM 14730</strain>
    </source>
</reference>
<protein>
    <submittedName>
        <fullName evidence="2">Cardiolipin synthase</fullName>
    </submittedName>
</protein>
<proteinExistence type="predicted"/>
<keyword evidence="1" id="KW-0472">Membrane</keyword>
<comment type="caution">
    <text evidence="2">The sequence shown here is derived from an EMBL/GenBank/DDBJ whole genome shotgun (WGS) entry which is preliminary data.</text>
</comment>
<keyword evidence="1" id="KW-1133">Transmembrane helix</keyword>
<name>A0ABS2Z7Q2_9BACL</name>
<evidence type="ECO:0000313" key="3">
    <source>
        <dbReference type="Proteomes" id="UP001319060"/>
    </source>
</evidence>
<dbReference type="EMBL" id="JAFHKS010000024">
    <property type="protein sequence ID" value="MBN3543735.1"/>
    <property type="molecule type" value="Genomic_DNA"/>
</dbReference>
<evidence type="ECO:0000313" key="2">
    <source>
        <dbReference type="EMBL" id="MBN3543735.1"/>
    </source>
</evidence>
<sequence length="231" mass="26627">MLKQNKLKIILSSILVLGTISFYIFSNKEETIHVLASADYPVTENLDEMAIESDLVVMGKYVKLDSKWNMARNPKDISQEDPENYVEGHIYTFKVDYVVKGNIQNKKMIEINHRYSETIDIEDGDGNVEKATNLDPLYIQPDLNAKYVVFLKYEPTQNHYYKAIEPFTVKINELDKVELQSNLLSSVNKAKKNEFKAGNKTFIIDNEIHKIQDNISGMSIEELKSKINQKK</sequence>
<gene>
    <name evidence="2" type="ORF">JYA64_00160</name>
</gene>
<organism evidence="2 3">
    <name type="scientific">Fictibacillus barbaricus</name>
    <dbReference type="NCBI Taxonomy" id="182136"/>
    <lineage>
        <taxon>Bacteria</taxon>
        <taxon>Bacillati</taxon>
        <taxon>Bacillota</taxon>
        <taxon>Bacilli</taxon>
        <taxon>Bacillales</taxon>
        <taxon>Fictibacillaceae</taxon>
        <taxon>Fictibacillus</taxon>
    </lineage>
</organism>
<keyword evidence="1" id="KW-0812">Transmembrane</keyword>
<dbReference type="RefSeq" id="WP_188404699.1">
    <property type="nucleotide sequence ID" value="NZ_BMCE01000014.1"/>
</dbReference>